<keyword evidence="11" id="KW-0482">Metalloprotease</keyword>
<feature type="domain" description="Peptidase M1 membrane alanine aminopeptidase" evidence="12">
    <location>
        <begin position="305"/>
        <end position="510"/>
    </location>
</feature>
<accession>A0ABV5J2X0</accession>
<sequence>MEETFMKINFPSLSLLPIILVLACTTQKKLLEPNPELVKKQSQIAVPVPIPIGPTLMEKKEAAIAKYKGSHERKFDLLHTSLELKLDHSKQLVHGKAQLKLKPYFYPQDILELDAQDFEIHQLALVEAGEKKALASRYNGQKISVYLPQTYQEQDTLELFIKYTANPEAVAEGENKLFADTKGLYFINPLEKGGKPVQVWTQGETVHNSKWFPTIDAPNERATHDLKITVQDRFSTISNGTLVKQEKNSDGTRTDHWEMNLPHAPYLVAFALGEFTKLDDQWRGVPLHYYVEEAYKEGASRVFAHTPEMMTFFSEKLGVPFPWPKYDQVVVRDFVAGAMENTTVSIFMEGLNLDKRAAIDSEWDGIIAHELFHQWFGNYVTTESWAHLPLNEAFANYSEYLWYEYKEGRAAADLHHIGEMESYFEEAKEKQVDLIRYDYKDGEDMFDNHSYAKGGRVLHMLRKYLGDEAFFGGLHHYLEKNKMSSVEIHDLRLAMEEVTGKDLNWFFNQWFLASGHPILEIEFDQSVPENILLTVRQSQNLETTPLYQLPFKVSWYVDSVRKEKTFWLDKGQQQFALENGEPVDLVLFDEEKILLTEKRTNYGEEKWIKQYYLSDFGVSRYEALDSLINQGKVPWELYNKALEDDFWSLRELALLQLSQESNWEIGLEDEILQLAENDPVNHVRASAIEALSRQGSRLYHENLLRWAQDSSYYVAGAALQAYMEDKSAPKRKEVAERFSGLDNFRIVIPLIDYYTEEAIPGKGPWLHEKFNKISGRILYYLLGYYGDYFVRMPEEGRDKAISNLVTIAKQHVVSYVRLAAFQALFGFIEVEGVLEEIEKIREQETDPDIQREQSYYLSPFQVKN</sequence>
<dbReference type="Pfam" id="PF01433">
    <property type="entry name" value="Peptidase_M1"/>
    <property type="match status" value="1"/>
</dbReference>
<evidence type="ECO:0000256" key="5">
    <source>
        <dbReference type="ARBA" id="ARBA00015611"/>
    </source>
</evidence>
<dbReference type="InterPro" id="IPR042097">
    <property type="entry name" value="Aminopeptidase_N-like_N_sf"/>
</dbReference>
<evidence type="ECO:0000256" key="6">
    <source>
        <dbReference type="ARBA" id="ARBA00022438"/>
    </source>
</evidence>
<evidence type="ECO:0000256" key="10">
    <source>
        <dbReference type="ARBA" id="ARBA00022833"/>
    </source>
</evidence>
<evidence type="ECO:0000256" key="7">
    <source>
        <dbReference type="ARBA" id="ARBA00022670"/>
    </source>
</evidence>
<dbReference type="InterPro" id="IPR045357">
    <property type="entry name" value="Aminopeptidase_N-like_N"/>
</dbReference>
<comment type="cofactor">
    <cofactor evidence="2">
        <name>Zn(2+)</name>
        <dbReference type="ChEBI" id="CHEBI:29105"/>
    </cofactor>
</comment>
<dbReference type="Gene3D" id="1.10.390.10">
    <property type="entry name" value="Neutral Protease Domain 2"/>
    <property type="match status" value="1"/>
</dbReference>
<evidence type="ECO:0000256" key="1">
    <source>
        <dbReference type="ARBA" id="ARBA00000098"/>
    </source>
</evidence>
<dbReference type="SUPFAM" id="SSF55486">
    <property type="entry name" value="Metalloproteases ('zincins'), catalytic domain"/>
    <property type="match status" value="1"/>
</dbReference>
<keyword evidence="10" id="KW-0862">Zinc</keyword>
<feature type="domain" description="Aminopeptidase N-like N-terminal" evidence="13">
    <location>
        <begin position="79"/>
        <end position="267"/>
    </location>
</feature>
<dbReference type="InterPro" id="IPR001930">
    <property type="entry name" value="Peptidase_M1"/>
</dbReference>
<protein>
    <recommendedName>
        <fullName evidence="5">Aminopeptidase N</fullName>
        <ecNumber evidence="4">3.4.11.2</ecNumber>
    </recommendedName>
</protein>
<dbReference type="InterPro" id="IPR050344">
    <property type="entry name" value="Peptidase_M1_aminopeptidases"/>
</dbReference>
<comment type="caution">
    <text evidence="14">The sequence shown here is derived from an EMBL/GenBank/DDBJ whole genome shotgun (WGS) entry which is preliminary data.</text>
</comment>
<evidence type="ECO:0000259" key="12">
    <source>
        <dbReference type="Pfam" id="PF01433"/>
    </source>
</evidence>
<evidence type="ECO:0000256" key="9">
    <source>
        <dbReference type="ARBA" id="ARBA00022801"/>
    </source>
</evidence>
<evidence type="ECO:0000259" key="13">
    <source>
        <dbReference type="Pfam" id="PF17900"/>
    </source>
</evidence>
<keyword evidence="6 14" id="KW-0031">Aminopeptidase</keyword>
<dbReference type="InterPro" id="IPR014782">
    <property type="entry name" value="Peptidase_M1_dom"/>
</dbReference>
<proteinExistence type="inferred from homology"/>
<dbReference type="PROSITE" id="PS51257">
    <property type="entry name" value="PROKAR_LIPOPROTEIN"/>
    <property type="match status" value="1"/>
</dbReference>
<keyword evidence="7" id="KW-0645">Protease</keyword>
<dbReference type="PANTHER" id="PTHR11533:SF174">
    <property type="entry name" value="PUROMYCIN-SENSITIVE AMINOPEPTIDASE-RELATED"/>
    <property type="match status" value="1"/>
</dbReference>
<dbReference type="Gene3D" id="1.25.10.10">
    <property type="entry name" value="Leucine-rich Repeat Variant"/>
    <property type="match status" value="1"/>
</dbReference>
<dbReference type="Gene3D" id="2.60.40.1730">
    <property type="entry name" value="tricorn interacting facor f3 domain"/>
    <property type="match status" value="1"/>
</dbReference>
<evidence type="ECO:0000256" key="3">
    <source>
        <dbReference type="ARBA" id="ARBA00010136"/>
    </source>
</evidence>
<evidence type="ECO:0000256" key="8">
    <source>
        <dbReference type="ARBA" id="ARBA00022723"/>
    </source>
</evidence>
<evidence type="ECO:0000256" key="2">
    <source>
        <dbReference type="ARBA" id="ARBA00001947"/>
    </source>
</evidence>
<evidence type="ECO:0000313" key="14">
    <source>
        <dbReference type="EMBL" id="MFB9210530.1"/>
    </source>
</evidence>
<dbReference type="Pfam" id="PF17900">
    <property type="entry name" value="Peptidase_M1_N"/>
    <property type="match status" value="1"/>
</dbReference>
<comment type="similarity">
    <text evidence="3">Belongs to the peptidase M1 family.</text>
</comment>
<dbReference type="SUPFAM" id="SSF48371">
    <property type="entry name" value="ARM repeat"/>
    <property type="match status" value="1"/>
</dbReference>
<evidence type="ECO:0000256" key="11">
    <source>
        <dbReference type="ARBA" id="ARBA00023049"/>
    </source>
</evidence>
<dbReference type="SUPFAM" id="SSF63737">
    <property type="entry name" value="Leukotriene A4 hydrolase N-terminal domain"/>
    <property type="match status" value="1"/>
</dbReference>
<dbReference type="EMBL" id="JBHMEW010000008">
    <property type="protein sequence ID" value="MFB9210530.1"/>
    <property type="molecule type" value="Genomic_DNA"/>
</dbReference>
<organism evidence="14 15">
    <name type="scientific">Echinicola jeungdonensis</name>
    <dbReference type="NCBI Taxonomy" id="709343"/>
    <lineage>
        <taxon>Bacteria</taxon>
        <taxon>Pseudomonadati</taxon>
        <taxon>Bacteroidota</taxon>
        <taxon>Cytophagia</taxon>
        <taxon>Cytophagales</taxon>
        <taxon>Cyclobacteriaceae</taxon>
        <taxon>Echinicola</taxon>
    </lineage>
</organism>
<dbReference type="InterPro" id="IPR027268">
    <property type="entry name" value="Peptidase_M4/M1_CTD_sf"/>
</dbReference>
<gene>
    <name evidence="14" type="ORF">ACFFUR_01830</name>
</gene>
<dbReference type="InterPro" id="IPR011989">
    <property type="entry name" value="ARM-like"/>
</dbReference>
<dbReference type="CDD" id="cd09603">
    <property type="entry name" value="M1_APN_like"/>
    <property type="match status" value="1"/>
</dbReference>
<keyword evidence="8" id="KW-0479">Metal-binding</keyword>
<dbReference type="InterPro" id="IPR016024">
    <property type="entry name" value="ARM-type_fold"/>
</dbReference>
<dbReference type="EC" id="3.4.11.2" evidence="4"/>
<dbReference type="PRINTS" id="PR00756">
    <property type="entry name" value="ALADIPTASE"/>
</dbReference>
<dbReference type="PANTHER" id="PTHR11533">
    <property type="entry name" value="PROTEASE M1 ZINC METALLOPROTEASE"/>
    <property type="match status" value="1"/>
</dbReference>
<dbReference type="Proteomes" id="UP001589654">
    <property type="component" value="Unassembled WGS sequence"/>
</dbReference>
<name>A0ABV5J2X0_9BACT</name>
<dbReference type="GO" id="GO:0004177">
    <property type="term" value="F:aminopeptidase activity"/>
    <property type="evidence" value="ECO:0007669"/>
    <property type="project" value="UniProtKB-KW"/>
</dbReference>
<comment type="catalytic activity">
    <reaction evidence="1">
        <text>Release of an N-terminal amino acid, Xaa-|-Yaa- from a peptide, amide or arylamide. Xaa is preferably Ala, but may be most amino acids including Pro (slow action). When a terminal hydrophobic residue is followed by a prolyl residue, the two may be released as an intact Xaa-Pro dipeptide.</text>
        <dbReference type="EC" id="3.4.11.2"/>
    </reaction>
</comment>
<evidence type="ECO:0000313" key="15">
    <source>
        <dbReference type="Proteomes" id="UP001589654"/>
    </source>
</evidence>
<reference evidence="14 15" key="1">
    <citation type="submission" date="2024-09" db="EMBL/GenBank/DDBJ databases">
        <authorList>
            <person name="Sun Q."/>
            <person name="Mori K."/>
        </authorList>
    </citation>
    <scope>NUCLEOTIDE SEQUENCE [LARGE SCALE GENOMIC DNA]</scope>
    <source>
        <strain evidence="14 15">CECT 7682</strain>
    </source>
</reference>
<evidence type="ECO:0000256" key="4">
    <source>
        <dbReference type="ARBA" id="ARBA00012564"/>
    </source>
</evidence>
<keyword evidence="9" id="KW-0378">Hydrolase</keyword>
<keyword evidence="15" id="KW-1185">Reference proteome</keyword>